<keyword evidence="2" id="KW-1185">Reference proteome</keyword>
<proteinExistence type="predicted"/>
<name>A0ABX2HRB2_9FIRM</name>
<dbReference type="Proteomes" id="UP000669239">
    <property type="component" value="Unassembled WGS sequence"/>
</dbReference>
<accession>A0ABX2HRB2</accession>
<reference evidence="1 2" key="1">
    <citation type="journal article" date="2020" name="Cell Host Microbe">
        <title>Functional and Genomic Variation between Human-Derived Isolates of Lachnospiraceae Reveals Inter- and Intra-Species Diversity.</title>
        <authorList>
            <person name="Sorbara M.T."/>
            <person name="Littmann E.R."/>
            <person name="Fontana E."/>
            <person name="Moody T.U."/>
            <person name="Kohout C.E."/>
            <person name="Gjonbalaj M."/>
            <person name="Eaton V."/>
            <person name="Seok R."/>
            <person name="Leiner I.M."/>
            <person name="Pamer E.G."/>
        </authorList>
    </citation>
    <scope>NUCLEOTIDE SEQUENCE [LARGE SCALE GENOMIC DNA]</scope>
    <source>
        <strain evidence="1 2">MSK.1.17</strain>
    </source>
</reference>
<evidence type="ECO:0000313" key="1">
    <source>
        <dbReference type="EMBL" id="NSJ51903.1"/>
    </source>
</evidence>
<dbReference type="RefSeq" id="WP_165641923.1">
    <property type="nucleotide sequence ID" value="NZ_BAABZL010000001.1"/>
</dbReference>
<protein>
    <submittedName>
        <fullName evidence="1">Uncharacterized protein</fullName>
    </submittedName>
</protein>
<dbReference type="GeneID" id="97207520"/>
<comment type="caution">
    <text evidence="1">The sequence shown here is derived from an EMBL/GenBank/DDBJ whole genome shotgun (WGS) entry which is preliminary data.</text>
</comment>
<evidence type="ECO:0000313" key="2">
    <source>
        <dbReference type="Proteomes" id="UP000669239"/>
    </source>
</evidence>
<dbReference type="EMBL" id="JAAITT010000051">
    <property type="protein sequence ID" value="NSJ51903.1"/>
    <property type="molecule type" value="Genomic_DNA"/>
</dbReference>
<organism evidence="1 2">
    <name type="scientific">Enterocloster aldenensis</name>
    <dbReference type="NCBI Taxonomy" id="358742"/>
    <lineage>
        <taxon>Bacteria</taxon>
        <taxon>Bacillati</taxon>
        <taxon>Bacillota</taxon>
        <taxon>Clostridia</taxon>
        <taxon>Lachnospirales</taxon>
        <taxon>Lachnospiraceae</taxon>
        <taxon>Enterocloster</taxon>
    </lineage>
</organism>
<gene>
    <name evidence="1" type="ORF">G5B36_24820</name>
</gene>
<sequence>MGSFDPAALVSAIREGMSSVNGSGDIVIPIYLGGTMLDEVIVNAQQRSNLRSGGR</sequence>